<evidence type="ECO:0000313" key="3">
    <source>
        <dbReference type="EMBL" id="KAI7845504.1"/>
    </source>
</evidence>
<evidence type="ECO:0000313" key="4">
    <source>
        <dbReference type="Proteomes" id="UP001205105"/>
    </source>
</evidence>
<gene>
    <name evidence="3" type="ORF">COHA_000927</name>
</gene>
<sequence length="272" mass="29688">MLLVYSAVADHGVPEQLLDDTMAAQRAFFSLPLEQKMRIAVNKYYRGYTPMAEETLDPSRSRRGDTHEGIYYGRHVEEGSEEAKLPLHGPNQWPDEALVPGYRAATEAYWEATAAVGFRLLRLLGLSLGLGAGALFSALLYAAHDCTATAALQICTDGATWRGVDPLPGCFIVNIGDMLCRWTNGRYKSTLHRVVNTTGRERYSLPLFFEPNFDALVVALDSCVEEGQAPLFPPITAGEHLLERYHATHAGYGKAAAEQAAAAAGVDKQDGQ</sequence>
<organism evidence="3 4">
    <name type="scientific">Chlorella ohadii</name>
    <dbReference type="NCBI Taxonomy" id="2649997"/>
    <lineage>
        <taxon>Eukaryota</taxon>
        <taxon>Viridiplantae</taxon>
        <taxon>Chlorophyta</taxon>
        <taxon>core chlorophytes</taxon>
        <taxon>Trebouxiophyceae</taxon>
        <taxon>Chlorellales</taxon>
        <taxon>Chlorellaceae</taxon>
        <taxon>Chlorella clade</taxon>
        <taxon>Chlorella</taxon>
    </lineage>
</organism>
<keyword evidence="1" id="KW-0479">Metal-binding</keyword>
<dbReference type="Proteomes" id="UP001205105">
    <property type="component" value="Unassembled WGS sequence"/>
</dbReference>
<dbReference type="Gene3D" id="2.60.120.330">
    <property type="entry name" value="B-lactam Antibiotic, Isopenicillin N Synthase, Chain"/>
    <property type="match status" value="2"/>
</dbReference>
<dbReference type="SUPFAM" id="SSF51197">
    <property type="entry name" value="Clavaminate synthase-like"/>
    <property type="match status" value="1"/>
</dbReference>
<dbReference type="AlphaFoldDB" id="A0AAD5E2J9"/>
<dbReference type="Pfam" id="PF03171">
    <property type="entry name" value="2OG-FeII_Oxy"/>
    <property type="match status" value="1"/>
</dbReference>
<comment type="similarity">
    <text evidence="1">Belongs to the iron/ascorbate-dependent oxidoreductase family.</text>
</comment>
<evidence type="ECO:0000259" key="2">
    <source>
        <dbReference type="PROSITE" id="PS51471"/>
    </source>
</evidence>
<proteinExistence type="inferred from homology"/>
<evidence type="ECO:0000256" key="1">
    <source>
        <dbReference type="RuleBase" id="RU003682"/>
    </source>
</evidence>
<dbReference type="InterPro" id="IPR027443">
    <property type="entry name" value="IPNS-like_sf"/>
</dbReference>
<dbReference type="PANTHER" id="PTHR47990">
    <property type="entry name" value="2-OXOGLUTARATE (2OG) AND FE(II)-DEPENDENT OXYGENASE SUPERFAMILY PROTEIN-RELATED"/>
    <property type="match status" value="1"/>
</dbReference>
<keyword evidence="1" id="KW-0560">Oxidoreductase</keyword>
<keyword evidence="4" id="KW-1185">Reference proteome</keyword>
<dbReference type="EMBL" id="JADXDR010000016">
    <property type="protein sequence ID" value="KAI7845504.1"/>
    <property type="molecule type" value="Genomic_DNA"/>
</dbReference>
<dbReference type="InterPro" id="IPR005123">
    <property type="entry name" value="Oxoglu/Fe-dep_dioxygenase_dom"/>
</dbReference>
<dbReference type="InterPro" id="IPR050231">
    <property type="entry name" value="Iron_ascorbate_oxido_reductase"/>
</dbReference>
<feature type="domain" description="Fe2OG dioxygenase" evidence="2">
    <location>
        <begin position="54"/>
        <end position="211"/>
    </location>
</feature>
<dbReference type="InterPro" id="IPR026992">
    <property type="entry name" value="DIOX_N"/>
</dbReference>
<keyword evidence="1" id="KW-0408">Iron</keyword>
<dbReference type="Pfam" id="PF14226">
    <property type="entry name" value="DIOX_N"/>
    <property type="match status" value="1"/>
</dbReference>
<reference evidence="3" key="1">
    <citation type="submission" date="2020-11" db="EMBL/GenBank/DDBJ databases">
        <title>Chlorella ohadii genome sequencing and assembly.</title>
        <authorList>
            <person name="Murik O."/>
            <person name="Treves H."/>
            <person name="Kedem I."/>
            <person name="Shotland Y."/>
            <person name="Kaplan A."/>
        </authorList>
    </citation>
    <scope>NUCLEOTIDE SEQUENCE</scope>
    <source>
        <strain evidence="3">1</strain>
    </source>
</reference>
<name>A0AAD5E2J9_9CHLO</name>
<dbReference type="GO" id="GO:0016491">
    <property type="term" value="F:oxidoreductase activity"/>
    <property type="evidence" value="ECO:0007669"/>
    <property type="project" value="UniProtKB-KW"/>
</dbReference>
<dbReference type="GO" id="GO:0046872">
    <property type="term" value="F:metal ion binding"/>
    <property type="evidence" value="ECO:0007669"/>
    <property type="project" value="UniProtKB-KW"/>
</dbReference>
<dbReference type="InterPro" id="IPR044861">
    <property type="entry name" value="IPNS-like_FE2OG_OXY"/>
</dbReference>
<accession>A0AAD5E2J9</accession>
<protein>
    <recommendedName>
        <fullName evidence="2">Fe2OG dioxygenase domain-containing protein</fullName>
    </recommendedName>
</protein>
<comment type="caution">
    <text evidence="3">The sequence shown here is derived from an EMBL/GenBank/DDBJ whole genome shotgun (WGS) entry which is preliminary data.</text>
</comment>
<dbReference type="PROSITE" id="PS51471">
    <property type="entry name" value="FE2OG_OXY"/>
    <property type="match status" value="1"/>
</dbReference>